<accession>A0A0A9F3Z7</accession>
<evidence type="ECO:0000313" key="1">
    <source>
        <dbReference type="EMBL" id="JAE07740.1"/>
    </source>
</evidence>
<proteinExistence type="predicted"/>
<name>A0A0A9F3Z7_ARUDO</name>
<organism evidence="1">
    <name type="scientific">Arundo donax</name>
    <name type="common">Giant reed</name>
    <name type="synonym">Donax arundinaceus</name>
    <dbReference type="NCBI Taxonomy" id="35708"/>
    <lineage>
        <taxon>Eukaryota</taxon>
        <taxon>Viridiplantae</taxon>
        <taxon>Streptophyta</taxon>
        <taxon>Embryophyta</taxon>
        <taxon>Tracheophyta</taxon>
        <taxon>Spermatophyta</taxon>
        <taxon>Magnoliopsida</taxon>
        <taxon>Liliopsida</taxon>
        <taxon>Poales</taxon>
        <taxon>Poaceae</taxon>
        <taxon>PACMAD clade</taxon>
        <taxon>Arundinoideae</taxon>
        <taxon>Arundineae</taxon>
        <taxon>Arundo</taxon>
    </lineage>
</organism>
<reference evidence="1" key="2">
    <citation type="journal article" date="2015" name="Data Brief">
        <title>Shoot transcriptome of the giant reed, Arundo donax.</title>
        <authorList>
            <person name="Barrero R.A."/>
            <person name="Guerrero F.D."/>
            <person name="Moolhuijzen P."/>
            <person name="Goolsby J.A."/>
            <person name="Tidwell J."/>
            <person name="Bellgard S.E."/>
            <person name="Bellgard M.I."/>
        </authorList>
    </citation>
    <scope>NUCLEOTIDE SEQUENCE</scope>
    <source>
        <tissue evidence="1">Shoot tissue taken approximately 20 cm above the soil surface</tissue>
    </source>
</reference>
<reference evidence="1" key="1">
    <citation type="submission" date="2014-09" db="EMBL/GenBank/DDBJ databases">
        <authorList>
            <person name="Magalhaes I.L.F."/>
            <person name="Oliveira U."/>
            <person name="Santos F.R."/>
            <person name="Vidigal T.H.D.A."/>
            <person name="Brescovit A.D."/>
            <person name="Santos A.J."/>
        </authorList>
    </citation>
    <scope>NUCLEOTIDE SEQUENCE</scope>
    <source>
        <tissue evidence="1">Shoot tissue taken approximately 20 cm above the soil surface</tissue>
    </source>
</reference>
<protein>
    <submittedName>
        <fullName evidence="1">Uncharacterized protein</fullName>
    </submittedName>
</protein>
<dbReference type="EMBL" id="GBRH01190156">
    <property type="protein sequence ID" value="JAE07740.1"/>
    <property type="molecule type" value="Transcribed_RNA"/>
</dbReference>
<sequence>MSEKMFVMSMLLTD</sequence>